<dbReference type="AlphaFoldDB" id="X1K7H7"/>
<comment type="caution">
    <text evidence="1">The sequence shown here is derived from an EMBL/GenBank/DDBJ whole genome shotgun (WGS) entry which is preliminary data.</text>
</comment>
<organism evidence="1">
    <name type="scientific">marine sediment metagenome</name>
    <dbReference type="NCBI Taxonomy" id="412755"/>
    <lineage>
        <taxon>unclassified sequences</taxon>
        <taxon>metagenomes</taxon>
        <taxon>ecological metagenomes</taxon>
    </lineage>
</organism>
<gene>
    <name evidence="1" type="ORF">S06H3_20867</name>
</gene>
<accession>X1K7H7</accession>
<evidence type="ECO:0000313" key="1">
    <source>
        <dbReference type="EMBL" id="GAI02518.1"/>
    </source>
</evidence>
<sequence length="96" mass="10844">MVTKELEEKGYTPSKIVKNIANKDNPSIYDVLKIYTSTAYFNQPFIYPLKKIKNVGAFGNIRKSEDVTLQHLGVDLDASVGTQLGQSKYKLYLLLD</sequence>
<proteinExistence type="predicted"/>
<protein>
    <submittedName>
        <fullName evidence="1">Uncharacterized protein</fullName>
    </submittedName>
</protein>
<name>X1K7H7_9ZZZZ</name>
<dbReference type="EMBL" id="BARV01010868">
    <property type="protein sequence ID" value="GAI02518.1"/>
    <property type="molecule type" value="Genomic_DNA"/>
</dbReference>
<reference evidence="1" key="1">
    <citation type="journal article" date="2014" name="Front. Microbiol.">
        <title>High frequency of phylogenetically diverse reductive dehalogenase-homologous genes in deep subseafloor sedimentary metagenomes.</title>
        <authorList>
            <person name="Kawai M."/>
            <person name="Futagami T."/>
            <person name="Toyoda A."/>
            <person name="Takaki Y."/>
            <person name="Nishi S."/>
            <person name="Hori S."/>
            <person name="Arai W."/>
            <person name="Tsubouchi T."/>
            <person name="Morono Y."/>
            <person name="Uchiyama I."/>
            <person name="Ito T."/>
            <person name="Fujiyama A."/>
            <person name="Inagaki F."/>
            <person name="Takami H."/>
        </authorList>
    </citation>
    <scope>NUCLEOTIDE SEQUENCE</scope>
    <source>
        <strain evidence="1">Expedition CK06-06</strain>
    </source>
</reference>